<protein>
    <recommendedName>
        <fullName evidence="4">Secreted protein</fullName>
    </recommendedName>
</protein>
<dbReference type="GeneID" id="62200707"/>
<feature type="chain" id="PRO_5034121655" description="Secreted protein" evidence="1">
    <location>
        <begin position="23"/>
        <end position="103"/>
    </location>
</feature>
<dbReference type="RefSeq" id="XP_038790821.1">
    <property type="nucleotide sequence ID" value="XM_038927529.1"/>
</dbReference>
<organism evidence="2 3">
    <name type="scientific">Alternaria burnsii</name>
    <dbReference type="NCBI Taxonomy" id="1187904"/>
    <lineage>
        <taxon>Eukaryota</taxon>
        <taxon>Fungi</taxon>
        <taxon>Dikarya</taxon>
        <taxon>Ascomycota</taxon>
        <taxon>Pezizomycotina</taxon>
        <taxon>Dothideomycetes</taxon>
        <taxon>Pleosporomycetidae</taxon>
        <taxon>Pleosporales</taxon>
        <taxon>Pleosporineae</taxon>
        <taxon>Pleosporaceae</taxon>
        <taxon>Alternaria</taxon>
        <taxon>Alternaria sect. Alternaria</taxon>
    </lineage>
</organism>
<gene>
    <name evidence="2" type="ORF">GT037_002482</name>
</gene>
<dbReference type="Proteomes" id="UP000596902">
    <property type="component" value="Unassembled WGS sequence"/>
</dbReference>
<evidence type="ECO:0000256" key="1">
    <source>
        <dbReference type="SAM" id="SignalP"/>
    </source>
</evidence>
<dbReference type="AlphaFoldDB" id="A0A8H7BJY6"/>
<feature type="signal peptide" evidence="1">
    <location>
        <begin position="1"/>
        <end position="22"/>
    </location>
</feature>
<sequence>MQLRFLILTSFTVVGLRCIVEATTVMINAAPGGPEFLVSSPQFPCFRSNPRRFSVSVGAAVPFGVVWRTVYHVPRAFQGALARMISSPFNLEAASACKGPGTS</sequence>
<evidence type="ECO:0000313" key="3">
    <source>
        <dbReference type="Proteomes" id="UP000596902"/>
    </source>
</evidence>
<evidence type="ECO:0008006" key="4">
    <source>
        <dbReference type="Google" id="ProtNLM"/>
    </source>
</evidence>
<reference evidence="2" key="1">
    <citation type="submission" date="2020-01" db="EMBL/GenBank/DDBJ databases">
        <authorList>
            <person name="Feng Z.H.Z."/>
        </authorList>
    </citation>
    <scope>NUCLEOTIDE SEQUENCE</scope>
    <source>
        <strain evidence="2">CBS107.38</strain>
    </source>
</reference>
<evidence type="ECO:0000313" key="2">
    <source>
        <dbReference type="EMBL" id="KAF7680831.1"/>
    </source>
</evidence>
<name>A0A8H7BJY6_9PLEO</name>
<reference evidence="2" key="2">
    <citation type="submission" date="2020-08" db="EMBL/GenBank/DDBJ databases">
        <title>Draft Genome Sequence of Cumin Blight Pathogen Alternaria burnsii.</title>
        <authorList>
            <person name="Feng Z."/>
        </authorList>
    </citation>
    <scope>NUCLEOTIDE SEQUENCE</scope>
    <source>
        <strain evidence="2">CBS107.38</strain>
    </source>
</reference>
<keyword evidence="1" id="KW-0732">Signal</keyword>
<accession>A0A8H7BJY6</accession>
<comment type="caution">
    <text evidence="2">The sequence shown here is derived from an EMBL/GenBank/DDBJ whole genome shotgun (WGS) entry which is preliminary data.</text>
</comment>
<keyword evidence="3" id="KW-1185">Reference proteome</keyword>
<dbReference type="EMBL" id="JAAABM010000002">
    <property type="protein sequence ID" value="KAF7680831.1"/>
    <property type="molecule type" value="Genomic_DNA"/>
</dbReference>
<proteinExistence type="predicted"/>